<evidence type="ECO:0000313" key="1">
    <source>
        <dbReference type="EMBL" id="JAH07952.1"/>
    </source>
</evidence>
<reference evidence="1" key="2">
    <citation type="journal article" date="2015" name="Fish Shellfish Immunol.">
        <title>Early steps in the European eel (Anguilla anguilla)-Vibrio vulnificus interaction in the gills: Role of the RtxA13 toxin.</title>
        <authorList>
            <person name="Callol A."/>
            <person name="Pajuelo D."/>
            <person name="Ebbesson L."/>
            <person name="Teles M."/>
            <person name="MacKenzie S."/>
            <person name="Amaro C."/>
        </authorList>
    </citation>
    <scope>NUCLEOTIDE SEQUENCE</scope>
</reference>
<reference evidence="1" key="1">
    <citation type="submission" date="2014-11" db="EMBL/GenBank/DDBJ databases">
        <authorList>
            <person name="Amaro Gonzalez C."/>
        </authorList>
    </citation>
    <scope>NUCLEOTIDE SEQUENCE</scope>
</reference>
<sequence>MIYCEGSKTNGRLEPRGFRQHFYDRDFHSKTFKCMEQYRPQGVSLKFWK</sequence>
<dbReference type="AlphaFoldDB" id="A0A0E9PUJ6"/>
<dbReference type="EMBL" id="GBXM01100625">
    <property type="protein sequence ID" value="JAH07952.1"/>
    <property type="molecule type" value="Transcribed_RNA"/>
</dbReference>
<name>A0A0E9PUJ6_ANGAN</name>
<proteinExistence type="predicted"/>
<organism evidence="1">
    <name type="scientific">Anguilla anguilla</name>
    <name type="common">European freshwater eel</name>
    <name type="synonym">Muraena anguilla</name>
    <dbReference type="NCBI Taxonomy" id="7936"/>
    <lineage>
        <taxon>Eukaryota</taxon>
        <taxon>Metazoa</taxon>
        <taxon>Chordata</taxon>
        <taxon>Craniata</taxon>
        <taxon>Vertebrata</taxon>
        <taxon>Euteleostomi</taxon>
        <taxon>Actinopterygii</taxon>
        <taxon>Neopterygii</taxon>
        <taxon>Teleostei</taxon>
        <taxon>Anguilliformes</taxon>
        <taxon>Anguillidae</taxon>
        <taxon>Anguilla</taxon>
    </lineage>
</organism>
<protein>
    <submittedName>
        <fullName evidence="1">Uncharacterized protein</fullName>
    </submittedName>
</protein>
<accession>A0A0E9PUJ6</accession>